<dbReference type="Proteomes" id="UP000290848">
    <property type="component" value="Unassembled WGS sequence"/>
</dbReference>
<evidence type="ECO:0000313" key="3">
    <source>
        <dbReference type="Proteomes" id="UP000290848"/>
    </source>
</evidence>
<dbReference type="PANTHER" id="PTHR34094">
    <property type="match status" value="1"/>
</dbReference>
<dbReference type="PANTHER" id="PTHR34094:SF1">
    <property type="entry name" value="PROTEIN FAM185A"/>
    <property type="match status" value="1"/>
</dbReference>
<keyword evidence="1" id="KW-0732">Signal</keyword>
<comment type="caution">
    <text evidence="2">The sequence shown here is derived from an EMBL/GenBank/DDBJ whole genome shotgun (WGS) entry which is preliminary data.</text>
</comment>
<name>A0A4Q0M9V1_9SPHI</name>
<gene>
    <name evidence="2" type="ORF">EKH83_10905</name>
</gene>
<feature type="signal peptide" evidence="1">
    <location>
        <begin position="1"/>
        <end position="19"/>
    </location>
</feature>
<evidence type="ECO:0000313" key="2">
    <source>
        <dbReference type="EMBL" id="RXF69753.1"/>
    </source>
</evidence>
<dbReference type="EMBL" id="RXOC01000006">
    <property type="protein sequence ID" value="RXF69753.1"/>
    <property type="molecule type" value="Genomic_DNA"/>
</dbReference>
<protein>
    <submittedName>
        <fullName evidence="2">Uncharacterized protein</fullName>
    </submittedName>
</protein>
<evidence type="ECO:0000256" key="1">
    <source>
        <dbReference type="SAM" id="SignalP"/>
    </source>
</evidence>
<proteinExistence type="predicted"/>
<reference evidence="2 3" key="1">
    <citation type="submission" date="2018-12" db="EMBL/GenBank/DDBJ databases">
        <title>The Draft Genome Sequence of the Soil Bacterium Pedobacter tournemirensis R1.</title>
        <authorList>
            <person name="He J."/>
        </authorList>
    </citation>
    <scope>NUCLEOTIDE SEQUENCE [LARGE SCALE GENOMIC DNA]</scope>
    <source>
        <strain evidence="2 3">R1</strain>
    </source>
</reference>
<accession>A0A4Q0M9V1</accession>
<dbReference type="RefSeq" id="WP_128769455.1">
    <property type="nucleotide sequence ID" value="NZ_RXOC01000006.1"/>
</dbReference>
<sequence length="345" mass="35875">MKRLILLTLILSQLIPAMARQKDSDRPYLTKSFNGTSIKNVRAETSGGSLTVTGSSGKEAKVEVYVRTNGNNRNISDEEIKKLLSENYDIDIAVSGDELRAIASSKGNINWKKSLSISFRIFVPSKISSKLHTSGGSIRLSDLSGNHDFSTSGGSLHIEGLSGMLSGKTSGGSIYVANSKGTVDLKTSGGSIEAVKCNGTIDLSTSGGSLKLEQLQGNIKARTSGGSISGNSISGELFSHTSGGSIRLEQLACSLDASTSAGGVTASFTTPGKFVKINVSAGSATLALPKNKGFNLDLNGGRINAGTLNNFNGIVEKDKIKGSLNGGGTDVYVRTSAGSVSIDWR</sequence>
<dbReference type="AlphaFoldDB" id="A0A4Q0M9V1"/>
<feature type="chain" id="PRO_5020998993" evidence="1">
    <location>
        <begin position="20"/>
        <end position="345"/>
    </location>
</feature>
<organism evidence="2 3">
    <name type="scientific">Arcticibacter tournemirensis</name>
    <dbReference type="NCBI Taxonomy" id="699437"/>
    <lineage>
        <taxon>Bacteria</taxon>
        <taxon>Pseudomonadati</taxon>
        <taxon>Bacteroidota</taxon>
        <taxon>Sphingobacteriia</taxon>
        <taxon>Sphingobacteriales</taxon>
        <taxon>Sphingobacteriaceae</taxon>
        <taxon>Arcticibacter</taxon>
    </lineage>
</organism>